<evidence type="ECO:0000313" key="2">
    <source>
        <dbReference type="Proteomes" id="UP000663836"/>
    </source>
</evidence>
<dbReference type="GO" id="GO:0003676">
    <property type="term" value="F:nucleic acid binding"/>
    <property type="evidence" value="ECO:0007669"/>
    <property type="project" value="InterPro"/>
</dbReference>
<evidence type="ECO:0000313" key="1">
    <source>
        <dbReference type="EMBL" id="CAF4342129.1"/>
    </source>
</evidence>
<comment type="caution">
    <text evidence="1">The sequence shown here is derived from an EMBL/GenBank/DDBJ whole genome shotgun (WGS) entry which is preliminary data.</text>
</comment>
<protein>
    <recommendedName>
        <fullName evidence="3">Transposase</fullName>
    </recommendedName>
</protein>
<gene>
    <name evidence="1" type="ORF">JBS370_LOCUS41662</name>
</gene>
<dbReference type="AlphaFoldDB" id="A0A820KIN4"/>
<dbReference type="InterPro" id="IPR036397">
    <property type="entry name" value="RNaseH_sf"/>
</dbReference>
<name>A0A820KIN4_9BILA</name>
<feature type="non-terminal residue" evidence="1">
    <location>
        <position position="1"/>
    </location>
</feature>
<dbReference type="EMBL" id="CAJOBD010047972">
    <property type="protein sequence ID" value="CAF4342129.1"/>
    <property type="molecule type" value="Genomic_DNA"/>
</dbReference>
<dbReference type="PANTHER" id="PTHR46060">
    <property type="entry name" value="MARINER MOS1 TRANSPOSASE-LIKE PROTEIN"/>
    <property type="match status" value="1"/>
</dbReference>
<dbReference type="InterPro" id="IPR052709">
    <property type="entry name" value="Transposase-MT_Hybrid"/>
</dbReference>
<accession>A0A820KIN4</accession>
<dbReference type="Proteomes" id="UP000663836">
    <property type="component" value="Unassembled WGS sequence"/>
</dbReference>
<sequence>DPHMGARGIETHYDNARPHVREDVSSYLESEHLTIIPHPPNSPDLSPCGFWLFDLIKRNLTDQSDSQSLYDAMVNFMYSLSNEEYKKTFEKWFERMQLCIDNQGDYFKHLMK</sequence>
<dbReference type="Gene3D" id="3.30.420.10">
    <property type="entry name" value="Ribonuclease H-like superfamily/Ribonuclease H"/>
    <property type="match status" value="1"/>
</dbReference>
<reference evidence="1" key="1">
    <citation type="submission" date="2021-02" db="EMBL/GenBank/DDBJ databases">
        <authorList>
            <person name="Nowell W R."/>
        </authorList>
    </citation>
    <scope>NUCLEOTIDE SEQUENCE</scope>
</reference>
<organism evidence="1 2">
    <name type="scientific">Rotaria sordida</name>
    <dbReference type="NCBI Taxonomy" id="392033"/>
    <lineage>
        <taxon>Eukaryota</taxon>
        <taxon>Metazoa</taxon>
        <taxon>Spiralia</taxon>
        <taxon>Gnathifera</taxon>
        <taxon>Rotifera</taxon>
        <taxon>Eurotatoria</taxon>
        <taxon>Bdelloidea</taxon>
        <taxon>Philodinida</taxon>
        <taxon>Philodinidae</taxon>
        <taxon>Rotaria</taxon>
    </lineage>
</organism>
<proteinExistence type="predicted"/>
<dbReference type="PANTHER" id="PTHR46060:SF3">
    <property type="entry name" value="PROTEIN GVQW3"/>
    <property type="match status" value="1"/>
</dbReference>
<evidence type="ECO:0008006" key="3">
    <source>
        <dbReference type="Google" id="ProtNLM"/>
    </source>
</evidence>